<proteinExistence type="predicted"/>
<dbReference type="EMBL" id="JBDIME010000011">
    <property type="protein sequence ID" value="MEN2790712.1"/>
    <property type="molecule type" value="Genomic_DNA"/>
</dbReference>
<dbReference type="Proteomes" id="UP001419910">
    <property type="component" value="Unassembled WGS sequence"/>
</dbReference>
<organism evidence="4 5">
    <name type="scientific">Sphingomonas oligophenolica</name>
    <dbReference type="NCBI Taxonomy" id="301154"/>
    <lineage>
        <taxon>Bacteria</taxon>
        <taxon>Pseudomonadati</taxon>
        <taxon>Pseudomonadota</taxon>
        <taxon>Alphaproteobacteria</taxon>
        <taxon>Sphingomonadales</taxon>
        <taxon>Sphingomonadaceae</taxon>
        <taxon>Sphingomonas</taxon>
    </lineage>
</organism>
<sequence length="662" mass="69907">MPGLTGKNVMGALTLLTACAAAPAAAASDPAGRPVFARVFSDHAVLQRDRPITVWGSADPAQQLSVTLGNSTVALRADKTGHWRTRLPAMAAGGPYTLTVSGAGGTTTLADIKLGDVYLCGGQSNMEFPARLSTGSWNGIVAAPNDDMRFLTIAHDSEPAPLDDLKHPAAWQIVAPDTVGDASAVCYYMARSLQKTEKVPIGFIHSSWGGTTIQSWIGAASLRSYKPFEQGVAAVSLMASNPAEAMAREGQKREAWWDAHDPDAAAQRAWIAPGYDDSAWSSMVPAGSWKEAGIPALADFDGVAWFRTTVTLTEAQAKAANRLALGPIDTYDTAWVNGVRVGSGSIAWVWRDYEVPAGAFRAGPNVIVLRVLSGGQGGGLTGQPKVRGIGTADGQFIPIASPWRYKMGMRARGLSIASSPWAVPTSLTTLYNGMIAPLAGYGFKLAAWYQGEANADKAAEYRTLLPLLMRDWRKNFAQPYLPFLVVQLTSYGAVAASPGKSDWAALREAQAQSVAADPHAGLVVTIDVGDRTDIHPSQKAVVGERLARAARAVAYGEPVTPGGPEAVGVVRSGNDLVVRFKNINGGLRTYSANVAIGFEACIADRCSYVPGTIQSDSVVLGGANRPEVTRVRYAWADAPFVNLYSADDLPAAPFELPVPQGS</sequence>
<dbReference type="InterPro" id="IPR013783">
    <property type="entry name" value="Ig-like_fold"/>
</dbReference>
<evidence type="ECO:0000313" key="4">
    <source>
        <dbReference type="EMBL" id="MEN2790712.1"/>
    </source>
</evidence>
<keyword evidence="5" id="KW-1185">Reference proteome</keyword>
<feature type="signal peptide" evidence="2">
    <location>
        <begin position="1"/>
        <end position="26"/>
    </location>
</feature>
<feature type="domain" description="Sialate O-acetylesterase" evidence="3">
    <location>
        <begin position="428"/>
        <end position="550"/>
    </location>
</feature>
<feature type="chain" id="PRO_5045098913" evidence="2">
    <location>
        <begin position="27"/>
        <end position="662"/>
    </location>
</feature>
<reference evidence="4 5" key="1">
    <citation type="submission" date="2024-05" db="EMBL/GenBank/DDBJ databases">
        <authorList>
            <person name="Liu Q."/>
            <person name="Xin Y.-H."/>
        </authorList>
    </citation>
    <scope>NUCLEOTIDE SEQUENCE [LARGE SCALE GENOMIC DNA]</scope>
    <source>
        <strain evidence="4 5">CGMCC 1.10181</strain>
    </source>
</reference>
<dbReference type="Gene3D" id="3.40.50.1110">
    <property type="entry name" value="SGNH hydrolase"/>
    <property type="match status" value="2"/>
</dbReference>
<evidence type="ECO:0000313" key="5">
    <source>
        <dbReference type="Proteomes" id="UP001419910"/>
    </source>
</evidence>
<protein>
    <submittedName>
        <fullName evidence="4">Sialate O-acetylesterase</fullName>
    </submittedName>
</protein>
<dbReference type="RefSeq" id="WP_343890035.1">
    <property type="nucleotide sequence ID" value="NZ_BAAAEH010000028.1"/>
</dbReference>
<dbReference type="PROSITE" id="PS51257">
    <property type="entry name" value="PROKAR_LIPOPROTEIN"/>
    <property type="match status" value="1"/>
</dbReference>
<dbReference type="InterPro" id="IPR039329">
    <property type="entry name" value="SIAE"/>
</dbReference>
<comment type="caution">
    <text evidence="4">The sequence shown here is derived from an EMBL/GenBank/DDBJ whole genome shotgun (WGS) entry which is preliminary data.</text>
</comment>
<feature type="domain" description="Sialate O-acetylesterase" evidence="3">
    <location>
        <begin position="116"/>
        <end position="219"/>
    </location>
</feature>
<dbReference type="PANTHER" id="PTHR22901:SF0">
    <property type="entry name" value="SIALATE O-ACETYLESTERASE"/>
    <property type="match status" value="1"/>
</dbReference>
<evidence type="ECO:0000259" key="3">
    <source>
        <dbReference type="Pfam" id="PF03629"/>
    </source>
</evidence>
<dbReference type="SUPFAM" id="SSF52266">
    <property type="entry name" value="SGNH hydrolase"/>
    <property type="match status" value="1"/>
</dbReference>
<gene>
    <name evidence="4" type="ORF">ABC974_13815</name>
</gene>
<evidence type="ECO:0000256" key="2">
    <source>
        <dbReference type="SAM" id="SignalP"/>
    </source>
</evidence>
<name>A0ABU9Y4M8_9SPHN</name>
<evidence type="ECO:0000256" key="1">
    <source>
        <dbReference type="ARBA" id="ARBA00022801"/>
    </source>
</evidence>
<dbReference type="PANTHER" id="PTHR22901">
    <property type="entry name" value="SIALATE O-ACETYLESTERASE"/>
    <property type="match status" value="1"/>
</dbReference>
<dbReference type="Pfam" id="PF03629">
    <property type="entry name" value="SASA"/>
    <property type="match status" value="2"/>
</dbReference>
<dbReference type="InterPro" id="IPR036514">
    <property type="entry name" value="SGNH_hydro_sf"/>
</dbReference>
<keyword evidence="1" id="KW-0378">Hydrolase</keyword>
<keyword evidence="2" id="KW-0732">Signal</keyword>
<dbReference type="Gene3D" id="2.60.40.10">
    <property type="entry name" value="Immunoglobulins"/>
    <property type="match status" value="1"/>
</dbReference>
<dbReference type="SUPFAM" id="SSF49785">
    <property type="entry name" value="Galactose-binding domain-like"/>
    <property type="match status" value="1"/>
</dbReference>
<dbReference type="InterPro" id="IPR005181">
    <property type="entry name" value="SASA"/>
</dbReference>
<accession>A0ABU9Y4M8</accession>
<dbReference type="InterPro" id="IPR008979">
    <property type="entry name" value="Galactose-bd-like_sf"/>
</dbReference>